<keyword evidence="2" id="KW-0843">Virulence</keyword>
<comment type="caution">
    <text evidence="6">The sequence shown here is derived from an EMBL/GenBank/DDBJ whole genome shotgun (WGS) entry which is preliminary data.</text>
</comment>
<feature type="compositionally biased region" description="Basic and acidic residues" evidence="3">
    <location>
        <begin position="327"/>
        <end position="344"/>
    </location>
</feature>
<dbReference type="SMART" id="SM00257">
    <property type="entry name" value="LysM"/>
    <property type="match status" value="2"/>
</dbReference>
<dbReference type="PANTHER" id="PTHR34997:SF1">
    <property type="entry name" value="PEPTIDOGLYCAN-BINDING LYSIN DOMAIN"/>
    <property type="match status" value="1"/>
</dbReference>
<evidence type="ECO:0000256" key="4">
    <source>
        <dbReference type="SAM" id="SignalP"/>
    </source>
</evidence>
<keyword evidence="4" id="KW-0732">Signal</keyword>
<evidence type="ECO:0000313" key="6">
    <source>
        <dbReference type="EMBL" id="KAK4515345.1"/>
    </source>
</evidence>
<dbReference type="EMBL" id="JASEJX010000014">
    <property type="protein sequence ID" value="KAK4515345.1"/>
    <property type="molecule type" value="Genomic_DNA"/>
</dbReference>
<feature type="region of interest" description="Disordered" evidence="3">
    <location>
        <begin position="216"/>
        <end position="344"/>
    </location>
</feature>
<evidence type="ECO:0000256" key="3">
    <source>
        <dbReference type="SAM" id="MobiDB-lite"/>
    </source>
</evidence>
<feature type="domain" description="LysM" evidence="5">
    <location>
        <begin position="147"/>
        <end position="194"/>
    </location>
</feature>
<keyword evidence="7" id="KW-1185">Reference proteome</keyword>
<evidence type="ECO:0000256" key="1">
    <source>
        <dbReference type="ARBA" id="ARBA00022669"/>
    </source>
</evidence>
<gene>
    <name evidence="6" type="ORF">ATC70_010289</name>
</gene>
<dbReference type="SUPFAM" id="SSF54106">
    <property type="entry name" value="LysM domain"/>
    <property type="match status" value="2"/>
</dbReference>
<dbReference type="Pfam" id="PF01476">
    <property type="entry name" value="LysM"/>
    <property type="match status" value="2"/>
</dbReference>
<accession>A0AAN7HT39</accession>
<sequence>MQIIKPVILVAAASTASAFSLRSGIAIVHGNLSLPVNANFAASYLAPFAPEDAVEQPFELIDDHEDLVTNRHGNIVSLRKRADDCQKYHKAISGDNCYTLALKYNVPEDSLYEWNDQINSKCTNLYIGKSYCVKKDGEAILETACTKIYVVQSTDTCISVSKAHGIELDVFYKMNPSVNKGSCNNLLTGGSYCVKESTKNVSNAIVNKAAKISSATTATTTTTKTRKRRSTKRKSRSTRASSTRRAKSSQKSKSTTITKNTTTTTATTATRTTITTTTKEPTTTTTTTTKGPTTTTTTTTKEPTTTTTTTTTTRTTTTTKRPTTTKNGEEPKATSSSEKKDSRKLLQKSSDLTYYWIAHPDDYEHGGKSVTVKTCNGDSLGTVSEKYADALVMEGTGIIGNKIINLGGCSCSDYKCFMEVDKKEDPYGLTSFGSPLRPFITIAANDIKRNTKIYVPSIDGWEIPGSSKKHNGCLLVDDRSWSFDSNHIDFYVYREKNYRLLNGEHKVSSVDIYEGGDCHLLNYI</sequence>
<name>A0AAN7HT39_9FUNG</name>
<feature type="chain" id="PRO_5043028708" description="LysM domain-containing protein" evidence="4">
    <location>
        <begin position="19"/>
        <end position="524"/>
    </location>
</feature>
<dbReference type="InterPro" id="IPR052210">
    <property type="entry name" value="LysM1-like"/>
</dbReference>
<dbReference type="InterPro" id="IPR036779">
    <property type="entry name" value="LysM_dom_sf"/>
</dbReference>
<dbReference type="Proteomes" id="UP001304243">
    <property type="component" value="Unassembled WGS sequence"/>
</dbReference>
<organism evidence="6 7">
    <name type="scientific">Mucor velutinosus</name>
    <dbReference type="NCBI Taxonomy" id="708070"/>
    <lineage>
        <taxon>Eukaryota</taxon>
        <taxon>Fungi</taxon>
        <taxon>Fungi incertae sedis</taxon>
        <taxon>Mucoromycota</taxon>
        <taxon>Mucoromycotina</taxon>
        <taxon>Mucoromycetes</taxon>
        <taxon>Mucorales</taxon>
        <taxon>Mucorineae</taxon>
        <taxon>Mucoraceae</taxon>
        <taxon>Mucor</taxon>
    </lineage>
</organism>
<dbReference type="RefSeq" id="XP_064682011.1">
    <property type="nucleotide sequence ID" value="XM_064829509.1"/>
</dbReference>
<dbReference type="CDD" id="cd00118">
    <property type="entry name" value="LysM"/>
    <property type="match status" value="2"/>
</dbReference>
<dbReference type="Gene3D" id="3.10.350.10">
    <property type="entry name" value="LysM domain"/>
    <property type="match status" value="2"/>
</dbReference>
<feature type="signal peptide" evidence="4">
    <location>
        <begin position="1"/>
        <end position="18"/>
    </location>
</feature>
<proteinExistence type="predicted"/>
<reference evidence="6 7" key="1">
    <citation type="submission" date="2022-11" db="EMBL/GenBank/DDBJ databases">
        <title>Mucor velutinosus strain NIH1002 WGS.</title>
        <authorList>
            <person name="Subramanian P."/>
            <person name="Mullikin J.C."/>
            <person name="Segre J.A."/>
            <person name="Zelazny A.M."/>
        </authorList>
    </citation>
    <scope>NUCLEOTIDE SEQUENCE [LARGE SCALE GENOMIC DNA]</scope>
    <source>
        <strain evidence="6 7">NIH1002</strain>
    </source>
</reference>
<feature type="domain" description="LysM" evidence="5">
    <location>
        <begin position="87"/>
        <end position="133"/>
    </location>
</feature>
<evidence type="ECO:0000313" key="7">
    <source>
        <dbReference type="Proteomes" id="UP001304243"/>
    </source>
</evidence>
<dbReference type="PANTHER" id="PTHR34997">
    <property type="entry name" value="AM15"/>
    <property type="match status" value="1"/>
</dbReference>
<dbReference type="GeneID" id="89953975"/>
<evidence type="ECO:0000259" key="5">
    <source>
        <dbReference type="PROSITE" id="PS51782"/>
    </source>
</evidence>
<dbReference type="AlphaFoldDB" id="A0AAN7HT39"/>
<feature type="compositionally biased region" description="Basic residues" evidence="3">
    <location>
        <begin position="224"/>
        <end position="250"/>
    </location>
</feature>
<evidence type="ECO:0000256" key="2">
    <source>
        <dbReference type="ARBA" id="ARBA00023026"/>
    </source>
</evidence>
<keyword evidence="1" id="KW-0147">Chitin-binding</keyword>
<dbReference type="PROSITE" id="PS51782">
    <property type="entry name" value="LYSM"/>
    <property type="match status" value="2"/>
</dbReference>
<protein>
    <recommendedName>
        <fullName evidence="5">LysM domain-containing protein</fullName>
    </recommendedName>
</protein>
<dbReference type="GO" id="GO:0008061">
    <property type="term" value="F:chitin binding"/>
    <property type="evidence" value="ECO:0007669"/>
    <property type="project" value="UniProtKB-KW"/>
</dbReference>
<dbReference type="InterPro" id="IPR018392">
    <property type="entry name" value="LysM"/>
</dbReference>
<feature type="compositionally biased region" description="Low complexity" evidence="3">
    <location>
        <begin position="251"/>
        <end position="326"/>
    </location>
</feature>
<dbReference type="CDD" id="cd22785">
    <property type="entry name" value="DPBB_MltA-like"/>
    <property type="match status" value="1"/>
</dbReference>